<dbReference type="RefSeq" id="WP_346138229.1">
    <property type="nucleotide sequence ID" value="NZ_BAAASE010000004.1"/>
</dbReference>
<evidence type="ECO:0000313" key="2">
    <source>
        <dbReference type="EMBL" id="GAA2397436.1"/>
    </source>
</evidence>
<gene>
    <name evidence="2" type="ORF">GCM10010255_31860</name>
</gene>
<name>A0ABN3I8B8_9ACTN</name>
<sequence length="100" mass="10779">MAANELPVGASEAAQGAQRAGQDLVVPVEAGAELQHDHRSPGRCRDRLVDLLGLSRAAAARQRFNELVDLLRDDLGVAPMFSWEELLEDPPRAPVTGLRA</sequence>
<evidence type="ECO:0000313" key="3">
    <source>
        <dbReference type="Proteomes" id="UP001499986"/>
    </source>
</evidence>
<dbReference type="EMBL" id="BAAASE010000004">
    <property type="protein sequence ID" value="GAA2397436.1"/>
    <property type="molecule type" value="Genomic_DNA"/>
</dbReference>
<evidence type="ECO:0000256" key="1">
    <source>
        <dbReference type="SAM" id="MobiDB-lite"/>
    </source>
</evidence>
<reference evidence="2 3" key="1">
    <citation type="journal article" date="2019" name="Int. J. Syst. Evol. Microbiol.">
        <title>The Global Catalogue of Microorganisms (GCM) 10K type strain sequencing project: providing services to taxonomists for standard genome sequencing and annotation.</title>
        <authorList>
            <consortium name="The Broad Institute Genomics Platform"/>
            <consortium name="The Broad Institute Genome Sequencing Center for Infectious Disease"/>
            <person name="Wu L."/>
            <person name="Ma J."/>
        </authorList>
    </citation>
    <scope>NUCLEOTIDE SEQUENCE [LARGE SCALE GENOMIC DNA]</scope>
    <source>
        <strain evidence="2 3">JCM 4358</strain>
    </source>
</reference>
<protein>
    <submittedName>
        <fullName evidence="2">Uncharacterized protein</fullName>
    </submittedName>
</protein>
<keyword evidence="3" id="KW-1185">Reference proteome</keyword>
<feature type="region of interest" description="Disordered" evidence="1">
    <location>
        <begin position="1"/>
        <end position="21"/>
    </location>
</feature>
<organism evidence="2 3">
    <name type="scientific">Streptomyces coeruleofuscus</name>
    <dbReference type="NCBI Taxonomy" id="66879"/>
    <lineage>
        <taxon>Bacteria</taxon>
        <taxon>Bacillati</taxon>
        <taxon>Actinomycetota</taxon>
        <taxon>Actinomycetes</taxon>
        <taxon>Kitasatosporales</taxon>
        <taxon>Streptomycetaceae</taxon>
        <taxon>Streptomyces</taxon>
    </lineage>
</organism>
<proteinExistence type="predicted"/>
<dbReference type="Proteomes" id="UP001499986">
    <property type="component" value="Unassembled WGS sequence"/>
</dbReference>
<comment type="caution">
    <text evidence="2">The sequence shown here is derived from an EMBL/GenBank/DDBJ whole genome shotgun (WGS) entry which is preliminary data.</text>
</comment>
<accession>A0ABN3I8B8</accession>